<dbReference type="Proteomes" id="UP000075476">
    <property type="component" value="Unassembled WGS sequence"/>
</dbReference>
<evidence type="ECO:0000313" key="1">
    <source>
        <dbReference type="EMBL" id="KXY51070.1"/>
    </source>
</evidence>
<dbReference type="RefSeq" id="WP_061662409.1">
    <property type="nucleotide sequence ID" value="NZ_LOMO01000001.1"/>
</dbReference>
<name>A0A9X0MJZ1_BACCE</name>
<evidence type="ECO:0000313" key="2">
    <source>
        <dbReference type="Proteomes" id="UP000075476"/>
    </source>
</evidence>
<dbReference type="AlphaFoldDB" id="A0A9X0MJZ1"/>
<dbReference type="EMBL" id="LOMO01000001">
    <property type="protein sequence ID" value="KXY51070.1"/>
    <property type="molecule type" value="Genomic_DNA"/>
</dbReference>
<sequence>MFCEIVELDLTQPFGDLKGSKFIKEVRAQSGESFKQILLINGKIYHPCVAYSCILGVREMKLNRNPENHVISEEGLECPYCEYVHDETYLLKKTKGHMGCQYCHSEIKFVIDRKATSSGKCLREIYHTEPVKLNEPIEL</sequence>
<proteinExistence type="predicted"/>
<gene>
    <name evidence="1" type="ORF">AT268_31705</name>
</gene>
<protein>
    <submittedName>
        <fullName evidence="1">Uncharacterized protein</fullName>
    </submittedName>
</protein>
<organism evidence="1 2">
    <name type="scientific">Bacillus cereus</name>
    <dbReference type="NCBI Taxonomy" id="1396"/>
    <lineage>
        <taxon>Bacteria</taxon>
        <taxon>Bacillati</taxon>
        <taxon>Bacillota</taxon>
        <taxon>Bacilli</taxon>
        <taxon>Bacillales</taxon>
        <taxon>Bacillaceae</taxon>
        <taxon>Bacillus</taxon>
        <taxon>Bacillus cereus group</taxon>
    </lineage>
</organism>
<comment type="caution">
    <text evidence="1">The sequence shown here is derived from an EMBL/GenBank/DDBJ whole genome shotgun (WGS) entry which is preliminary data.</text>
</comment>
<accession>A0A9X0MJZ1</accession>
<reference evidence="1 2" key="1">
    <citation type="submission" date="2015-12" db="EMBL/GenBank/DDBJ databases">
        <title>Bacillus cereus Group isolate.</title>
        <authorList>
            <person name="Kovac J."/>
        </authorList>
    </citation>
    <scope>NUCLEOTIDE SEQUENCE [LARGE SCALE GENOMIC DNA]</scope>
    <source>
        <strain evidence="1 2">FSL K6-0073</strain>
    </source>
</reference>